<protein>
    <submittedName>
        <fullName evidence="1">Uncharacterized protein</fullName>
    </submittedName>
</protein>
<reference evidence="1" key="1">
    <citation type="submission" date="2008-06" db="EMBL/GenBank/DDBJ databases">
        <title>Complete sequence of Chlorobium phaeobacteroides BS1.</title>
        <authorList>
            <consortium name="US DOE Joint Genome Institute"/>
            <person name="Lucas S."/>
            <person name="Copeland A."/>
            <person name="Lapidus A."/>
            <person name="Glavina del Rio T."/>
            <person name="Dalin E."/>
            <person name="Tice H."/>
            <person name="Bruce D."/>
            <person name="Goodwin L."/>
            <person name="Pitluck S."/>
            <person name="Schmutz J."/>
            <person name="Larimer F."/>
            <person name="Land M."/>
            <person name="Hauser L."/>
            <person name="Kyrpides N."/>
            <person name="Ovchinnikova G."/>
            <person name="Li T."/>
            <person name="Liu Z."/>
            <person name="Zhao F."/>
            <person name="Overmann J."/>
            <person name="Bryant D.A."/>
            <person name="Richardson P."/>
        </authorList>
    </citation>
    <scope>NUCLEOTIDE SEQUENCE [LARGE SCALE GENOMIC DNA]</scope>
    <source>
        <strain evidence="1">BS1</strain>
    </source>
</reference>
<dbReference type="OrthoDB" id="594803at2"/>
<dbReference type="eggNOG" id="ENOG5031U8B">
    <property type="taxonomic scope" value="Bacteria"/>
</dbReference>
<dbReference type="HOGENOM" id="CLU_1692363_0_0_10"/>
<gene>
    <name evidence="1" type="ordered locus">Cphamn1_0354</name>
</gene>
<organism evidence="1">
    <name type="scientific">Chlorobium phaeobacteroides (strain BS1)</name>
    <dbReference type="NCBI Taxonomy" id="331678"/>
    <lineage>
        <taxon>Bacteria</taxon>
        <taxon>Pseudomonadati</taxon>
        <taxon>Chlorobiota</taxon>
        <taxon>Chlorobiia</taxon>
        <taxon>Chlorobiales</taxon>
        <taxon>Chlorobiaceae</taxon>
        <taxon>Chlorobium/Pelodictyon group</taxon>
        <taxon>Chlorobium</taxon>
    </lineage>
</organism>
<dbReference type="KEGG" id="cpb:Cphamn1_0354"/>
<sequence>MEITHILIDDKNPVHRELSIYRTGEISRIRLSDTGYRTYGTLAISAHNHTALFHFDLIESLNALPFISETGQGLDSWDEAFLDHSQLEKMLGILREAERQIDPEKKEKALLGWHDKPLAAAYWREIDPKEFLGFLEELKTFAGKAMEEKYDLEFIL</sequence>
<dbReference type="EMBL" id="CP001101">
    <property type="protein sequence ID" value="ACE03321.1"/>
    <property type="molecule type" value="Genomic_DNA"/>
</dbReference>
<proteinExistence type="predicted"/>
<evidence type="ECO:0000313" key="1">
    <source>
        <dbReference type="EMBL" id="ACE03321.1"/>
    </source>
</evidence>
<dbReference type="AlphaFoldDB" id="B3ELJ2"/>
<name>B3ELJ2_CHLPB</name>
<accession>B3ELJ2</accession>